<dbReference type="EMBL" id="CP113088">
    <property type="protein sequence ID" value="WAC02489.1"/>
    <property type="molecule type" value="Genomic_DNA"/>
</dbReference>
<dbReference type="PANTHER" id="PTHR34580">
    <property type="match status" value="1"/>
</dbReference>
<sequence>MSRETHPPISGIEFIVDLLKAISSRNIIEVEYERFGKESKTHRVKPILLKVDKLMWYLIAINIKYDSYITFALDRVKNVLSTEDFFEEIKFNSAEYFKYSFGITVSEDEPVEVTISFDAEQGHYLKTLPIHPTQEILKDTKKELILKVTVKPSYEFFSKIYSYCSHARVISPNEIKDIFRNNFNKAKENYKIS</sequence>
<feature type="domain" description="WCX" evidence="2">
    <location>
        <begin position="109"/>
        <end position="180"/>
    </location>
</feature>
<dbReference type="KEGG" id="lnu:N7U66_01900"/>
<dbReference type="Pfam" id="PF25583">
    <property type="entry name" value="WCX"/>
    <property type="match status" value="1"/>
</dbReference>
<evidence type="ECO:0000259" key="1">
    <source>
        <dbReference type="Pfam" id="PF13280"/>
    </source>
</evidence>
<accession>A0A9E8MYA0</accession>
<dbReference type="AlphaFoldDB" id="A0A9E8MYA0"/>
<dbReference type="Pfam" id="PF13280">
    <property type="entry name" value="WYL"/>
    <property type="match status" value="1"/>
</dbReference>
<keyword evidence="4" id="KW-1185">Reference proteome</keyword>
<dbReference type="PANTHER" id="PTHR34580:SF9">
    <property type="entry name" value="SLL5097 PROTEIN"/>
    <property type="match status" value="1"/>
</dbReference>
<dbReference type="Proteomes" id="UP001164705">
    <property type="component" value="Chromosome"/>
</dbReference>
<dbReference type="InterPro" id="IPR051534">
    <property type="entry name" value="CBASS_pafABC_assoc_protein"/>
</dbReference>
<organism evidence="3 4">
    <name type="scientific">Lacinutrix neustonica</name>
    <dbReference type="NCBI Taxonomy" id="2980107"/>
    <lineage>
        <taxon>Bacteria</taxon>
        <taxon>Pseudomonadati</taxon>
        <taxon>Bacteroidota</taxon>
        <taxon>Flavobacteriia</taxon>
        <taxon>Flavobacteriales</taxon>
        <taxon>Flavobacteriaceae</taxon>
        <taxon>Lacinutrix</taxon>
    </lineage>
</organism>
<dbReference type="PROSITE" id="PS52050">
    <property type="entry name" value="WYL"/>
    <property type="match status" value="1"/>
</dbReference>
<evidence type="ECO:0000313" key="4">
    <source>
        <dbReference type="Proteomes" id="UP001164705"/>
    </source>
</evidence>
<evidence type="ECO:0000259" key="2">
    <source>
        <dbReference type="Pfam" id="PF25583"/>
    </source>
</evidence>
<name>A0A9E8MYA0_9FLAO</name>
<reference evidence="3" key="1">
    <citation type="submission" date="2022-11" db="EMBL/GenBank/DDBJ databases">
        <title>Lacinutrix neustonica HL-RS19T sp. nov., isolated from the surface microlayer sample of brackish Lake Shihwa.</title>
        <authorList>
            <person name="Choi J.Y."/>
            <person name="Hwang C.Y."/>
        </authorList>
    </citation>
    <scope>NUCLEOTIDE SEQUENCE</scope>
    <source>
        <strain evidence="3">HL-RS19</strain>
    </source>
</reference>
<dbReference type="RefSeq" id="WP_267677087.1">
    <property type="nucleotide sequence ID" value="NZ_CP113088.1"/>
</dbReference>
<feature type="domain" description="WYL" evidence="1">
    <location>
        <begin position="17"/>
        <end position="79"/>
    </location>
</feature>
<dbReference type="InterPro" id="IPR026881">
    <property type="entry name" value="WYL_dom"/>
</dbReference>
<gene>
    <name evidence="3" type="ORF">N7U66_01900</name>
</gene>
<dbReference type="InterPro" id="IPR057727">
    <property type="entry name" value="WCX_dom"/>
</dbReference>
<evidence type="ECO:0000313" key="3">
    <source>
        <dbReference type="EMBL" id="WAC02489.1"/>
    </source>
</evidence>
<proteinExistence type="predicted"/>
<protein>
    <submittedName>
        <fullName evidence="3">WYL domain-containing protein</fullName>
    </submittedName>
</protein>